<accession>A0ABD6F070</accession>
<evidence type="ECO:0000313" key="2">
    <source>
        <dbReference type="EMBL" id="MFH4983919.1"/>
    </source>
</evidence>
<keyword evidence="3" id="KW-1185">Reference proteome</keyword>
<proteinExistence type="predicted"/>
<sequence>MPHYVKISRATRRRRKELGKALARLRLERKRKVYAEKIGTEERKLKVEICESSEGGTEYFEDETIASKVIPPLSIIRVENRRHVQRFLESPYWYTAILILVAVVEFCTLLLKILRDRPAQHPVVSFGHIDAEREHELRTYHMESQLYRVEGNERKMPGRWRRCIADHTYSKGSSLLFDERDRDCASQTLGPICLDVATQCSRPSFAPKVQSLPPLKCSSRLCNKSRYLIARFHENHRLRDPERDSLRRTAQLFGIGRNTVKLCVKKYGTLCRYQGDLVGSEDASPAAHELPPCRS</sequence>
<feature type="transmembrane region" description="Helical" evidence="1">
    <location>
        <begin position="92"/>
        <end position="111"/>
    </location>
</feature>
<comment type="caution">
    <text evidence="2">The sequence shown here is derived from an EMBL/GenBank/DDBJ whole genome shotgun (WGS) entry which is preliminary data.</text>
</comment>
<gene>
    <name evidence="2" type="ORF">AB6A40_010628</name>
</gene>
<organism evidence="2 3">
    <name type="scientific">Gnathostoma spinigerum</name>
    <dbReference type="NCBI Taxonomy" id="75299"/>
    <lineage>
        <taxon>Eukaryota</taxon>
        <taxon>Metazoa</taxon>
        <taxon>Ecdysozoa</taxon>
        <taxon>Nematoda</taxon>
        <taxon>Chromadorea</taxon>
        <taxon>Rhabditida</taxon>
        <taxon>Spirurina</taxon>
        <taxon>Gnathostomatomorpha</taxon>
        <taxon>Gnathostomatoidea</taxon>
        <taxon>Gnathostomatidae</taxon>
        <taxon>Gnathostoma</taxon>
    </lineage>
</organism>
<protein>
    <submittedName>
        <fullName evidence="2">Uncharacterized protein</fullName>
    </submittedName>
</protein>
<reference evidence="2 3" key="1">
    <citation type="submission" date="2024-08" db="EMBL/GenBank/DDBJ databases">
        <title>Gnathostoma spinigerum genome.</title>
        <authorList>
            <person name="Gonzalez-Bertolin B."/>
            <person name="Monzon S."/>
            <person name="Zaballos A."/>
            <person name="Jimenez P."/>
            <person name="Dekumyoy P."/>
            <person name="Varona S."/>
            <person name="Cuesta I."/>
            <person name="Sumanam S."/>
            <person name="Adisakwattana P."/>
            <person name="Gasser R.B."/>
            <person name="Hernandez-Gonzalez A."/>
            <person name="Young N.D."/>
            <person name="Perteguer M.J."/>
        </authorList>
    </citation>
    <scope>NUCLEOTIDE SEQUENCE [LARGE SCALE GENOMIC DNA]</scope>
    <source>
        <strain evidence="2">AL3</strain>
        <tissue evidence="2">Liver</tissue>
    </source>
</reference>
<dbReference type="Proteomes" id="UP001608902">
    <property type="component" value="Unassembled WGS sequence"/>
</dbReference>
<evidence type="ECO:0000313" key="3">
    <source>
        <dbReference type="Proteomes" id="UP001608902"/>
    </source>
</evidence>
<keyword evidence="1" id="KW-0812">Transmembrane</keyword>
<keyword evidence="1" id="KW-0472">Membrane</keyword>
<dbReference type="AlphaFoldDB" id="A0ABD6F070"/>
<name>A0ABD6F070_9BILA</name>
<dbReference type="EMBL" id="JBGFUD010014402">
    <property type="protein sequence ID" value="MFH4983919.1"/>
    <property type="molecule type" value="Genomic_DNA"/>
</dbReference>
<evidence type="ECO:0000256" key="1">
    <source>
        <dbReference type="SAM" id="Phobius"/>
    </source>
</evidence>
<keyword evidence="1" id="KW-1133">Transmembrane helix</keyword>